<evidence type="ECO:0000259" key="5">
    <source>
        <dbReference type="Pfam" id="PF04926"/>
    </source>
</evidence>
<evidence type="ECO:0000256" key="4">
    <source>
        <dbReference type="SAM" id="MobiDB-lite"/>
    </source>
</evidence>
<feature type="compositionally biased region" description="Gly residues" evidence="4">
    <location>
        <begin position="182"/>
        <end position="194"/>
    </location>
</feature>
<reference evidence="6" key="1">
    <citation type="submission" date="2020-05" db="EMBL/GenBank/DDBJ databases">
        <title>Phylogenomic resolution of chytrid fungi.</title>
        <authorList>
            <person name="Stajich J.E."/>
            <person name="Amses K."/>
            <person name="Simmons R."/>
            <person name="Seto K."/>
            <person name="Myers J."/>
            <person name="Bonds A."/>
            <person name="Quandt C.A."/>
            <person name="Barry K."/>
            <person name="Liu P."/>
            <person name="Grigoriev I."/>
            <person name="Longcore J.E."/>
            <person name="James T.Y."/>
        </authorList>
    </citation>
    <scope>NUCLEOTIDE SEQUENCE</scope>
    <source>
        <strain evidence="6">JEL0513</strain>
    </source>
</reference>
<dbReference type="InterPro" id="IPR011068">
    <property type="entry name" value="NuclTrfase_I-like_C"/>
</dbReference>
<dbReference type="Gene3D" id="3.30.70.590">
    <property type="entry name" value="Poly(A) polymerase predicted RNA binding domain"/>
    <property type="match status" value="1"/>
</dbReference>
<dbReference type="GO" id="GO:0005524">
    <property type="term" value="F:ATP binding"/>
    <property type="evidence" value="ECO:0007669"/>
    <property type="project" value="UniProtKB-KW"/>
</dbReference>
<dbReference type="GO" id="GO:0003723">
    <property type="term" value="F:RNA binding"/>
    <property type="evidence" value="ECO:0007669"/>
    <property type="project" value="InterPro"/>
</dbReference>
<sequence length="218" mass="23358">MIAHPYIKSFDKITHCRTLEEGVDAAIGIYPKPASSSCSYLDEPLSLTPKPATPPSSQQQLPLFPANSTNDIVATTAESPDPQSFSEFVKTVYTSTFFIGLQIAPKDPTSKAPRKVDISWPTQEFVNLVKMWDKYEPETMGIAVQHIKSSQVPAELVGRLVAVAATVVAGTGGGKKRPRGSGVNGQRGGNGAGGVSDRNLKKIKAEEVSGINRFSNEN</sequence>
<evidence type="ECO:0000313" key="6">
    <source>
        <dbReference type="EMBL" id="KAJ3123839.1"/>
    </source>
</evidence>
<keyword evidence="3" id="KW-0067">ATP-binding</keyword>
<name>A0AAD5T179_9FUNG</name>
<dbReference type="Pfam" id="PF04926">
    <property type="entry name" value="PAP_RNA-bind"/>
    <property type="match status" value="1"/>
</dbReference>
<comment type="caution">
    <text evidence="6">The sequence shown here is derived from an EMBL/GenBank/DDBJ whole genome shotgun (WGS) entry which is preliminary data.</text>
</comment>
<dbReference type="GO" id="GO:0031123">
    <property type="term" value="P:RNA 3'-end processing"/>
    <property type="evidence" value="ECO:0007669"/>
    <property type="project" value="InterPro"/>
</dbReference>
<evidence type="ECO:0000313" key="7">
    <source>
        <dbReference type="Proteomes" id="UP001211907"/>
    </source>
</evidence>
<keyword evidence="6" id="KW-0548">Nucleotidyltransferase</keyword>
<dbReference type="EMBL" id="JADGJH010000711">
    <property type="protein sequence ID" value="KAJ3123839.1"/>
    <property type="molecule type" value="Genomic_DNA"/>
</dbReference>
<keyword evidence="7" id="KW-1185">Reference proteome</keyword>
<accession>A0AAD5T179</accession>
<organism evidence="6 7">
    <name type="scientific">Physocladia obscura</name>
    <dbReference type="NCBI Taxonomy" id="109957"/>
    <lineage>
        <taxon>Eukaryota</taxon>
        <taxon>Fungi</taxon>
        <taxon>Fungi incertae sedis</taxon>
        <taxon>Chytridiomycota</taxon>
        <taxon>Chytridiomycota incertae sedis</taxon>
        <taxon>Chytridiomycetes</taxon>
        <taxon>Chytridiales</taxon>
        <taxon>Chytriomycetaceae</taxon>
        <taxon>Physocladia</taxon>
    </lineage>
</organism>
<evidence type="ECO:0000256" key="3">
    <source>
        <dbReference type="ARBA" id="ARBA00022840"/>
    </source>
</evidence>
<dbReference type="Proteomes" id="UP001211907">
    <property type="component" value="Unassembled WGS sequence"/>
</dbReference>
<dbReference type="GO" id="GO:0016779">
    <property type="term" value="F:nucleotidyltransferase activity"/>
    <property type="evidence" value="ECO:0007669"/>
    <property type="project" value="UniProtKB-KW"/>
</dbReference>
<feature type="region of interest" description="Disordered" evidence="4">
    <location>
        <begin position="171"/>
        <end position="199"/>
    </location>
</feature>
<feature type="domain" description="Poly(A) polymerase RNA-binding" evidence="5">
    <location>
        <begin position="2"/>
        <end position="156"/>
    </location>
</feature>
<feature type="non-terminal residue" evidence="6">
    <location>
        <position position="218"/>
    </location>
</feature>
<proteinExistence type="predicted"/>
<evidence type="ECO:0000256" key="1">
    <source>
        <dbReference type="ARBA" id="ARBA00022679"/>
    </source>
</evidence>
<dbReference type="SUPFAM" id="SSF55003">
    <property type="entry name" value="PAP/Archaeal CCA-adding enzyme, C-terminal domain"/>
    <property type="match status" value="1"/>
</dbReference>
<evidence type="ECO:0000256" key="2">
    <source>
        <dbReference type="ARBA" id="ARBA00022741"/>
    </source>
</evidence>
<protein>
    <submittedName>
        <fullName evidence="6">Polynucleotide adenylyltransferase</fullName>
    </submittedName>
</protein>
<keyword evidence="1" id="KW-0808">Transferase</keyword>
<gene>
    <name evidence="6" type="primary">PAP1_3</name>
    <name evidence="6" type="ORF">HK100_011468</name>
</gene>
<dbReference type="InterPro" id="IPR007010">
    <property type="entry name" value="PolA_pol_RNA-bd_dom"/>
</dbReference>
<dbReference type="AlphaFoldDB" id="A0AAD5T179"/>
<keyword evidence="2" id="KW-0547">Nucleotide-binding</keyword>